<dbReference type="AlphaFoldDB" id="A0A2X2WLI7"/>
<proteinExistence type="predicted"/>
<accession>A0A2X2WLI7</accession>
<evidence type="ECO:0000256" key="1">
    <source>
        <dbReference type="SAM" id="Coils"/>
    </source>
</evidence>
<organism evidence="2 3">
    <name type="scientific">Enterocloster clostridioformis</name>
    <dbReference type="NCBI Taxonomy" id="1531"/>
    <lineage>
        <taxon>Bacteria</taxon>
        <taxon>Bacillati</taxon>
        <taxon>Bacillota</taxon>
        <taxon>Clostridia</taxon>
        <taxon>Lachnospirales</taxon>
        <taxon>Lachnospiraceae</taxon>
        <taxon>Enterocloster</taxon>
    </lineage>
</organism>
<evidence type="ECO:0000313" key="3">
    <source>
        <dbReference type="Proteomes" id="UP000251853"/>
    </source>
</evidence>
<dbReference type="RefSeq" id="WP_003499831.1">
    <property type="nucleotide sequence ID" value="NZ_JAIWZC010000002.1"/>
</dbReference>
<name>A0A2X2WLI7_9FIRM</name>
<dbReference type="Proteomes" id="UP000251853">
    <property type="component" value="Unassembled WGS sequence"/>
</dbReference>
<sequence>MKTYQLAIREIAAAHEKLGEPMKQEERQLLEKMNTYQLAQELNLAKEAVSLRQMEEFLELTRKVEENERRRMAKQEQEETK</sequence>
<keyword evidence="1" id="KW-0175">Coiled coil</keyword>
<protein>
    <submittedName>
        <fullName evidence="2">Uncharacterized protein</fullName>
    </submittedName>
</protein>
<feature type="coiled-coil region" evidence="1">
    <location>
        <begin position="22"/>
        <end position="78"/>
    </location>
</feature>
<dbReference type="EMBL" id="UAVW01000015">
    <property type="protein sequence ID" value="SQB14449.1"/>
    <property type="molecule type" value="Genomic_DNA"/>
</dbReference>
<reference evidence="2 3" key="1">
    <citation type="submission" date="2018-06" db="EMBL/GenBank/DDBJ databases">
        <authorList>
            <consortium name="Pathogen Informatics"/>
            <person name="Doyle S."/>
        </authorList>
    </citation>
    <scope>NUCLEOTIDE SEQUENCE [LARGE SCALE GENOMIC DNA]</scope>
    <source>
        <strain evidence="2 3">NCTC11224</strain>
    </source>
</reference>
<gene>
    <name evidence="2" type="ORF">NCTC11224_03497</name>
</gene>
<keyword evidence="3" id="KW-1185">Reference proteome</keyword>
<evidence type="ECO:0000313" key="2">
    <source>
        <dbReference type="EMBL" id="SQB14449.1"/>
    </source>
</evidence>